<comment type="cofactor">
    <cofactor evidence="1">
        <name>Mg(2+)</name>
        <dbReference type="ChEBI" id="CHEBI:18420"/>
    </cofactor>
</comment>
<gene>
    <name evidence="5" type="ORF">LCGC14_1129990</name>
</gene>
<evidence type="ECO:0000259" key="4">
    <source>
        <dbReference type="SMART" id="SM00990"/>
    </source>
</evidence>
<keyword evidence="2" id="KW-0540">Nuclease</keyword>
<dbReference type="Pfam" id="PF08774">
    <property type="entry name" value="VRR_NUC"/>
    <property type="match status" value="1"/>
</dbReference>
<keyword evidence="3" id="KW-0378">Hydrolase</keyword>
<dbReference type="EMBL" id="LAZR01005285">
    <property type="protein sequence ID" value="KKN01235.1"/>
    <property type="molecule type" value="Genomic_DNA"/>
</dbReference>
<dbReference type="GO" id="GO:0003676">
    <property type="term" value="F:nucleic acid binding"/>
    <property type="evidence" value="ECO:0007669"/>
    <property type="project" value="InterPro"/>
</dbReference>
<evidence type="ECO:0000313" key="5">
    <source>
        <dbReference type="EMBL" id="KKN01235.1"/>
    </source>
</evidence>
<feature type="domain" description="VRR-NUC" evidence="4">
    <location>
        <begin position="4"/>
        <end position="99"/>
    </location>
</feature>
<evidence type="ECO:0000256" key="3">
    <source>
        <dbReference type="ARBA" id="ARBA00022801"/>
    </source>
</evidence>
<evidence type="ECO:0000256" key="1">
    <source>
        <dbReference type="ARBA" id="ARBA00001946"/>
    </source>
</evidence>
<dbReference type="SMART" id="SM00990">
    <property type="entry name" value="VRR_NUC"/>
    <property type="match status" value="1"/>
</dbReference>
<proteinExistence type="predicted"/>
<comment type="caution">
    <text evidence="5">The sequence shown here is derived from an EMBL/GenBank/DDBJ whole genome shotgun (WGS) entry which is preliminary data.</text>
</comment>
<dbReference type="InterPro" id="IPR014883">
    <property type="entry name" value="VRR_NUC"/>
</dbReference>
<evidence type="ECO:0000256" key="2">
    <source>
        <dbReference type="ARBA" id="ARBA00022722"/>
    </source>
</evidence>
<sequence length="116" mass="12864">MKKPCEGDIVKACLSYLEALGIFAWRNNTGAMGGTYKGTKRYVRFGVPGASDILGVLPNGRFLAIECKMPGKKPTLKQRAFIDEINRHGGVAFVAESVTDVMGWDWHEQNERTNDD</sequence>
<name>A0A0F9M1D7_9ZZZZ</name>
<reference evidence="5" key="1">
    <citation type="journal article" date="2015" name="Nature">
        <title>Complex archaea that bridge the gap between prokaryotes and eukaryotes.</title>
        <authorList>
            <person name="Spang A."/>
            <person name="Saw J.H."/>
            <person name="Jorgensen S.L."/>
            <person name="Zaremba-Niedzwiedzka K."/>
            <person name="Martijn J."/>
            <person name="Lind A.E."/>
            <person name="van Eijk R."/>
            <person name="Schleper C."/>
            <person name="Guy L."/>
            <person name="Ettema T.J."/>
        </authorList>
    </citation>
    <scope>NUCLEOTIDE SEQUENCE</scope>
</reference>
<dbReference type="Gene3D" id="3.40.1350.10">
    <property type="match status" value="1"/>
</dbReference>
<protein>
    <recommendedName>
        <fullName evidence="4">VRR-NUC domain-containing protein</fullName>
    </recommendedName>
</protein>
<organism evidence="5">
    <name type="scientific">marine sediment metagenome</name>
    <dbReference type="NCBI Taxonomy" id="412755"/>
    <lineage>
        <taxon>unclassified sequences</taxon>
        <taxon>metagenomes</taxon>
        <taxon>ecological metagenomes</taxon>
    </lineage>
</organism>
<accession>A0A0F9M1D7</accession>
<dbReference type="GO" id="GO:0016788">
    <property type="term" value="F:hydrolase activity, acting on ester bonds"/>
    <property type="evidence" value="ECO:0007669"/>
    <property type="project" value="InterPro"/>
</dbReference>
<dbReference type="InterPro" id="IPR011856">
    <property type="entry name" value="tRNA_endonuc-like_dom_sf"/>
</dbReference>
<dbReference type="AlphaFoldDB" id="A0A0F9M1D7"/>
<dbReference type="GO" id="GO:0004518">
    <property type="term" value="F:nuclease activity"/>
    <property type="evidence" value="ECO:0007669"/>
    <property type="project" value="UniProtKB-KW"/>
</dbReference>